<sequence>MLLEILHTAVLALEVFIGCSLEGIGLKFVWVNFGEVRYK</sequence>
<keyword evidence="1" id="KW-0472">Membrane</keyword>
<feature type="transmembrane region" description="Helical" evidence="1">
    <location>
        <begin position="6"/>
        <end position="30"/>
    </location>
</feature>
<keyword evidence="1" id="KW-1133">Transmembrane helix</keyword>
<dbReference type="Proteomes" id="UP000232003">
    <property type="component" value="Plasmid pNFSY06"/>
</dbReference>
<reference evidence="2 3" key="1">
    <citation type="submission" date="2017-11" db="EMBL/GenBank/DDBJ databases">
        <title>Complete genome of a free-living desiccation-tolerant cyanobacterium and its photosynthetic adaptation to extreme terrestrial habitat.</title>
        <authorList>
            <person name="Shang J."/>
        </authorList>
    </citation>
    <scope>NUCLEOTIDE SEQUENCE [LARGE SCALE GENOMIC DNA]</scope>
    <source>
        <strain evidence="2 3">CCNUN1</strain>
        <plasmid evidence="3">pnfsy06</plasmid>
    </source>
</reference>
<proteinExistence type="predicted"/>
<evidence type="ECO:0000313" key="3">
    <source>
        <dbReference type="Proteomes" id="UP000232003"/>
    </source>
</evidence>
<organism evidence="2 3">
    <name type="scientific">Nostoc flagelliforme CCNUN1</name>
    <dbReference type="NCBI Taxonomy" id="2038116"/>
    <lineage>
        <taxon>Bacteria</taxon>
        <taxon>Bacillati</taxon>
        <taxon>Cyanobacteriota</taxon>
        <taxon>Cyanophyceae</taxon>
        <taxon>Nostocales</taxon>
        <taxon>Nostocaceae</taxon>
        <taxon>Nostoc</taxon>
    </lineage>
</organism>
<evidence type="ECO:0000256" key="1">
    <source>
        <dbReference type="SAM" id="Phobius"/>
    </source>
</evidence>
<dbReference type="EMBL" id="CP024791">
    <property type="protein sequence ID" value="AUB43534.1"/>
    <property type="molecule type" value="Genomic_DNA"/>
</dbReference>
<accession>A0A2K8T768</accession>
<evidence type="ECO:0000313" key="2">
    <source>
        <dbReference type="EMBL" id="AUB43534.1"/>
    </source>
</evidence>
<dbReference type="AlphaFoldDB" id="A0A2K8T768"/>
<name>A0A2K8T768_9NOSO</name>
<protein>
    <submittedName>
        <fullName evidence="2">Uncharacterized protein</fullName>
    </submittedName>
</protein>
<gene>
    <name evidence="2" type="ORF">COO91_09715</name>
</gene>
<geneLocation type="plasmid" evidence="3">
    <name>pnfsy06</name>
</geneLocation>
<dbReference type="KEGG" id="nfl:COO91_09715"/>
<keyword evidence="3" id="KW-1185">Reference proteome</keyword>
<keyword evidence="1" id="KW-0812">Transmembrane</keyword>
<keyword evidence="2" id="KW-0614">Plasmid</keyword>